<evidence type="ECO:0000256" key="4">
    <source>
        <dbReference type="ARBA" id="ARBA00023012"/>
    </source>
</evidence>
<dbReference type="Gene3D" id="1.10.10.10">
    <property type="entry name" value="Winged helix-like DNA-binding domain superfamily/Winged helix DNA-binding domain"/>
    <property type="match status" value="1"/>
</dbReference>
<dbReference type="PANTHER" id="PTHR48111:SF4">
    <property type="entry name" value="DNA-BINDING DUAL TRANSCRIPTIONAL REGULATOR OMPR"/>
    <property type="match status" value="1"/>
</dbReference>
<evidence type="ECO:0000256" key="5">
    <source>
        <dbReference type="ARBA" id="ARBA00023015"/>
    </source>
</evidence>
<dbReference type="RefSeq" id="WP_011713966.1">
    <property type="nucleotide sequence ID" value="NC_008576.1"/>
</dbReference>
<dbReference type="Proteomes" id="UP000002586">
    <property type="component" value="Chromosome"/>
</dbReference>
<evidence type="ECO:0000313" key="12">
    <source>
        <dbReference type="EMBL" id="ABK44845.1"/>
    </source>
</evidence>
<keyword evidence="7" id="KW-0804">Transcription</keyword>
<dbReference type="GO" id="GO:0032993">
    <property type="term" value="C:protein-DNA complex"/>
    <property type="evidence" value="ECO:0007669"/>
    <property type="project" value="TreeGrafter"/>
</dbReference>
<evidence type="ECO:0000256" key="2">
    <source>
        <dbReference type="ARBA" id="ARBA00022490"/>
    </source>
</evidence>
<dbReference type="Pfam" id="PF00486">
    <property type="entry name" value="Trans_reg_C"/>
    <property type="match status" value="1"/>
</dbReference>
<dbReference type="AlphaFoldDB" id="A0LA52"/>
<dbReference type="GO" id="GO:0006355">
    <property type="term" value="P:regulation of DNA-templated transcription"/>
    <property type="evidence" value="ECO:0007669"/>
    <property type="project" value="InterPro"/>
</dbReference>
<name>A0LA52_MAGMM</name>
<feature type="DNA-binding region" description="OmpR/PhoB-type" evidence="9">
    <location>
        <begin position="145"/>
        <end position="246"/>
    </location>
</feature>
<dbReference type="PROSITE" id="PS50110">
    <property type="entry name" value="RESPONSE_REGULATORY"/>
    <property type="match status" value="1"/>
</dbReference>
<dbReference type="KEGG" id="mgm:Mmc1_2345"/>
<feature type="modified residue" description="4-aspartylphosphate" evidence="8">
    <location>
        <position position="62"/>
    </location>
</feature>
<reference evidence="12 13" key="2">
    <citation type="journal article" date="2012" name="Int. J. Syst. Evol. Microbiol.">
        <title>Magnetococcus marinus gen. nov., sp. nov., a marine, magnetotactic bacterium that represents a novel lineage (Magnetococcaceae fam. nov.; Magnetococcales ord. nov.) at the base of the Alphaproteobacteria.</title>
        <authorList>
            <person name="Bazylinski D.A."/>
            <person name="Williams T.J."/>
            <person name="Lefevre C.T."/>
            <person name="Berg R.J."/>
            <person name="Zhang C.L."/>
            <person name="Bowser S.S."/>
            <person name="Dean A.J."/>
            <person name="Beveridge T.J."/>
        </authorList>
    </citation>
    <scope>NUCLEOTIDE SEQUENCE [LARGE SCALE GENOMIC DNA]</scope>
    <source>
        <strain evidence="13">ATCC BAA-1437 / JCM 17883 / MC-1</strain>
    </source>
</reference>
<dbReference type="STRING" id="156889.Mmc1_2345"/>
<keyword evidence="5" id="KW-0805">Transcription regulation</keyword>
<dbReference type="PROSITE" id="PS51755">
    <property type="entry name" value="OMPR_PHOB"/>
    <property type="match status" value="1"/>
</dbReference>
<dbReference type="Gene3D" id="3.40.50.2300">
    <property type="match status" value="1"/>
</dbReference>
<dbReference type="SMART" id="SM00448">
    <property type="entry name" value="REC"/>
    <property type="match status" value="1"/>
</dbReference>
<dbReference type="InterPro" id="IPR039420">
    <property type="entry name" value="WalR-like"/>
</dbReference>
<evidence type="ECO:0000256" key="3">
    <source>
        <dbReference type="ARBA" id="ARBA00022553"/>
    </source>
</evidence>
<evidence type="ECO:0000256" key="8">
    <source>
        <dbReference type="PROSITE-ProRule" id="PRU00169"/>
    </source>
</evidence>
<evidence type="ECO:0000256" key="9">
    <source>
        <dbReference type="PROSITE-ProRule" id="PRU01091"/>
    </source>
</evidence>
<evidence type="ECO:0000256" key="7">
    <source>
        <dbReference type="ARBA" id="ARBA00023163"/>
    </source>
</evidence>
<evidence type="ECO:0000259" key="11">
    <source>
        <dbReference type="PROSITE" id="PS51755"/>
    </source>
</evidence>
<feature type="domain" description="OmpR/PhoB-type" evidence="11">
    <location>
        <begin position="145"/>
        <end position="246"/>
    </location>
</feature>
<evidence type="ECO:0000313" key="13">
    <source>
        <dbReference type="Proteomes" id="UP000002586"/>
    </source>
</evidence>
<keyword evidence="6 9" id="KW-0238">DNA-binding</keyword>
<dbReference type="HOGENOM" id="CLU_000445_30_4_5"/>
<dbReference type="InterPro" id="IPR001789">
    <property type="entry name" value="Sig_transdc_resp-reg_receiver"/>
</dbReference>
<gene>
    <name evidence="12" type="ordered locus">Mmc1_2345</name>
</gene>
<dbReference type="GO" id="GO:0005829">
    <property type="term" value="C:cytosol"/>
    <property type="evidence" value="ECO:0007669"/>
    <property type="project" value="TreeGrafter"/>
</dbReference>
<feature type="domain" description="Response regulatory" evidence="10">
    <location>
        <begin position="13"/>
        <end position="129"/>
    </location>
</feature>
<dbReference type="CDD" id="cd00383">
    <property type="entry name" value="trans_reg_C"/>
    <property type="match status" value="1"/>
</dbReference>
<keyword evidence="4" id="KW-0902">Two-component regulatory system</keyword>
<dbReference type="InterPro" id="IPR036388">
    <property type="entry name" value="WH-like_DNA-bd_sf"/>
</dbReference>
<dbReference type="SMART" id="SM00862">
    <property type="entry name" value="Trans_reg_C"/>
    <property type="match status" value="1"/>
</dbReference>
<dbReference type="GO" id="GO:0000976">
    <property type="term" value="F:transcription cis-regulatory region binding"/>
    <property type="evidence" value="ECO:0007669"/>
    <property type="project" value="TreeGrafter"/>
</dbReference>
<dbReference type="EMBL" id="CP000471">
    <property type="protein sequence ID" value="ABK44845.1"/>
    <property type="molecule type" value="Genomic_DNA"/>
</dbReference>
<keyword evidence="2" id="KW-0963">Cytoplasm</keyword>
<dbReference type="OrthoDB" id="9784252at2"/>
<dbReference type="Pfam" id="PF00072">
    <property type="entry name" value="Response_reg"/>
    <property type="match status" value="1"/>
</dbReference>
<protein>
    <submittedName>
        <fullName evidence="12">Two component transcriptional regulator, winged helix family</fullName>
    </submittedName>
</protein>
<organism evidence="12 13">
    <name type="scientific">Magnetococcus marinus (strain ATCC BAA-1437 / JCM 17883 / MC-1)</name>
    <dbReference type="NCBI Taxonomy" id="156889"/>
    <lineage>
        <taxon>Bacteria</taxon>
        <taxon>Pseudomonadati</taxon>
        <taxon>Pseudomonadota</taxon>
        <taxon>Magnetococcia</taxon>
        <taxon>Magnetococcales</taxon>
        <taxon>Magnetococcaceae</taxon>
        <taxon>Magnetococcus</taxon>
    </lineage>
</organism>
<accession>A0LA52</accession>
<dbReference type="PANTHER" id="PTHR48111">
    <property type="entry name" value="REGULATOR OF RPOS"/>
    <property type="match status" value="1"/>
</dbReference>
<evidence type="ECO:0000256" key="6">
    <source>
        <dbReference type="ARBA" id="ARBA00023125"/>
    </source>
</evidence>
<sequence>MRQSLDGSPQRDHILIVEDDEGIRELLTDYLTQNGFICSALPDGSKLRETMDRARPDLVVMDLMLPGEDGLTLTRNLRAGATTAHIPIIMLTARVEETDRIIGLEMGADDYLPKPFNPRELLARINSVMRRARSEPVTKSDSSPVKGYRFSGWYLDIASRKLSAPDGEPITLSRKEYELLNIFLQNPQTLLNRDAIMMRYGGREASPFERGIDVQIGRLRKRLQYDNADPQEMIKTVWGQGYMLDVLVETMI</sequence>
<evidence type="ECO:0000256" key="1">
    <source>
        <dbReference type="ARBA" id="ARBA00004496"/>
    </source>
</evidence>
<dbReference type="InterPro" id="IPR016032">
    <property type="entry name" value="Sig_transdc_resp-reg_C-effctor"/>
</dbReference>
<dbReference type="SUPFAM" id="SSF46894">
    <property type="entry name" value="C-terminal effector domain of the bipartite response regulators"/>
    <property type="match status" value="1"/>
</dbReference>
<reference evidence="13" key="1">
    <citation type="journal article" date="2009" name="Appl. Environ. Microbiol.">
        <title>Complete genome sequence of the chemolithoautotrophic marine magnetotactic coccus strain MC-1.</title>
        <authorList>
            <person name="Schubbe S."/>
            <person name="Williams T.J."/>
            <person name="Xie G."/>
            <person name="Kiss H.E."/>
            <person name="Brettin T.S."/>
            <person name="Martinez D."/>
            <person name="Ross C.A."/>
            <person name="Schuler D."/>
            <person name="Cox B.L."/>
            <person name="Nealson K.H."/>
            <person name="Bazylinski D.A."/>
        </authorList>
    </citation>
    <scope>NUCLEOTIDE SEQUENCE [LARGE SCALE GENOMIC DNA]</scope>
    <source>
        <strain evidence="13">ATCC BAA-1437 / JCM 17883 / MC-1</strain>
    </source>
</reference>
<dbReference type="FunFam" id="3.40.50.2300:FF:000001">
    <property type="entry name" value="DNA-binding response regulator PhoB"/>
    <property type="match status" value="1"/>
</dbReference>
<dbReference type="GO" id="GO:0000156">
    <property type="term" value="F:phosphorelay response regulator activity"/>
    <property type="evidence" value="ECO:0007669"/>
    <property type="project" value="TreeGrafter"/>
</dbReference>
<proteinExistence type="predicted"/>
<keyword evidence="13" id="KW-1185">Reference proteome</keyword>
<evidence type="ECO:0000259" key="10">
    <source>
        <dbReference type="PROSITE" id="PS50110"/>
    </source>
</evidence>
<dbReference type="Gene3D" id="6.10.250.690">
    <property type="match status" value="1"/>
</dbReference>
<dbReference type="InterPro" id="IPR011006">
    <property type="entry name" value="CheY-like_superfamily"/>
</dbReference>
<comment type="subcellular location">
    <subcellularLocation>
        <location evidence="1">Cytoplasm</location>
    </subcellularLocation>
</comment>
<dbReference type="SUPFAM" id="SSF52172">
    <property type="entry name" value="CheY-like"/>
    <property type="match status" value="1"/>
</dbReference>
<dbReference type="FunFam" id="1.10.10.10:FF:000099">
    <property type="entry name" value="Two-component system response regulator TorR"/>
    <property type="match status" value="1"/>
</dbReference>
<keyword evidence="3 8" id="KW-0597">Phosphoprotein</keyword>
<dbReference type="InterPro" id="IPR001867">
    <property type="entry name" value="OmpR/PhoB-type_DNA-bd"/>
</dbReference>
<dbReference type="eggNOG" id="COG0745">
    <property type="taxonomic scope" value="Bacteria"/>
</dbReference>